<protein>
    <submittedName>
        <fullName evidence="1">Uncharacterized protein</fullName>
    </submittedName>
</protein>
<reference evidence="1" key="1">
    <citation type="submission" date="2022-08" db="EMBL/GenBank/DDBJ databases">
        <title>Genome Sequence of Fusarium decemcellulare.</title>
        <authorList>
            <person name="Buettner E."/>
        </authorList>
    </citation>
    <scope>NUCLEOTIDE SEQUENCE</scope>
    <source>
        <strain evidence="1">Babe19</strain>
    </source>
</reference>
<comment type="caution">
    <text evidence="1">The sequence shown here is derived from an EMBL/GenBank/DDBJ whole genome shotgun (WGS) entry which is preliminary data.</text>
</comment>
<dbReference type="EMBL" id="JANRMS010000665">
    <property type="protein sequence ID" value="KAJ3536105.1"/>
    <property type="molecule type" value="Genomic_DNA"/>
</dbReference>
<organism evidence="1 2">
    <name type="scientific">Fusarium decemcellulare</name>
    <dbReference type="NCBI Taxonomy" id="57161"/>
    <lineage>
        <taxon>Eukaryota</taxon>
        <taxon>Fungi</taxon>
        <taxon>Dikarya</taxon>
        <taxon>Ascomycota</taxon>
        <taxon>Pezizomycotina</taxon>
        <taxon>Sordariomycetes</taxon>
        <taxon>Hypocreomycetidae</taxon>
        <taxon>Hypocreales</taxon>
        <taxon>Nectriaceae</taxon>
        <taxon>Fusarium</taxon>
        <taxon>Fusarium decemcellulare species complex</taxon>
    </lineage>
</organism>
<evidence type="ECO:0000313" key="2">
    <source>
        <dbReference type="Proteomes" id="UP001148629"/>
    </source>
</evidence>
<sequence>MSSYPEIRTGFWRNELTDALVLTLRERAAGVLSAFLVLFVRFVATSAWSAVRFMLHQLQATLRNTGTHAQASWLAATLILRWSRRIGLVQALKRGLPVVGIALASFLAWSAAQLFVSLIWSSTGNQYLVKNSFCGTFLPGVDTLSLADKVRLAAASTYVEQCHYQRYDAPECGTLPVPAINWTVEDVSCPFLDPESCTRTNSTPMRIDIGLINSNTHFGVNARFEDTVDYRRVATCSPIYNKGFVETYGPFFVYHMKYGWSVHNNYNSTYNFTEIPFPHIYSYGLYALSHDPANETVMEWRPNATLFDRPDAEASIFFLLTNLVYSYHHIYDPLFGNDYIADQGGKPAYTHFSAFKTLMCVEEQELCNPNTNRCVKFTRSTNLQDFIPDLELSEAQRQTAVRIVLFVTTYHLNYVASRLPTQLLASMTVLLRRQEMNLPIDQWRKEISRWFSIVLHLLQTEFIEYVSGPSDPARLRFYNSVLGEIDDCKKQRISNAPSFRNFDAIALITVLIAGGAIILFGLSIDTVVGYVLKKRRRGDRLRLGWLLDGVFQQQRLAFEAAGVGPWVDVDKVVPMTDEKHFPSVDLQDPLHPTLCKRDGHSGVTMVSPEGDPK</sequence>
<evidence type="ECO:0000313" key="1">
    <source>
        <dbReference type="EMBL" id="KAJ3536105.1"/>
    </source>
</evidence>
<accession>A0ACC1SBD2</accession>
<gene>
    <name evidence="1" type="ORF">NM208_g6861</name>
</gene>
<name>A0ACC1SBD2_9HYPO</name>
<proteinExistence type="predicted"/>
<keyword evidence="2" id="KW-1185">Reference proteome</keyword>
<dbReference type="Proteomes" id="UP001148629">
    <property type="component" value="Unassembled WGS sequence"/>
</dbReference>